<evidence type="ECO:0000313" key="13">
    <source>
        <dbReference type="Proteomes" id="UP000440367"/>
    </source>
</evidence>
<evidence type="ECO:0000313" key="14">
    <source>
        <dbReference type="Proteomes" id="UP000440732"/>
    </source>
</evidence>
<evidence type="ECO:0000256" key="1">
    <source>
        <dbReference type="SAM" id="MobiDB-lite"/>
    </source>
</evidence>
<evidence type="ECO:0000313" key="8">
    <source>
        <dbReference type="EMBL" id="KAE9244786.1"/>
    </source>
</evidence>
<evidence type="ECO:0000313" key="12">
    <source>
        <dbReference type="Proteomes" id="UP000437068"/>
    </source>
</evidence>
<dbReference type="Proteomes" id="UP000429523">
    <property type="component" value="Unassembled WGS sequence"/>
</dbReference>
<reference evidence="10 11" key="1">
    <citation type="submission" date="2018-08" db="EMBL/GenBank/DDBJ databases">
        <title>Genomic investigation of the strawberry pathogen Phytophthora fragariae indicates pathogenicity is determined by transcriptional variation in three key races.</title>
        <authorList>
            <person name="Adams T.M."/>
            <person name="Armitage A.D."/>
            <person name="Sobczyk M.K."/>
            <person name="Bates H.J."/>
            <person name="Dunwell J.M."/>
            <person name="Nellist C.F."/>
            <person name="Harrison R.J."/>
        </authorList>
    </citation>
    <scope>NUCLEOTIDE SEQUENCE [LARGE SCALE GENOMIC DNA]</scope>
    <source>
        <strain evidence="9 12">A4</strain>
        <strain evidence="8 13">BC-1</strain>
        <strain evidence="6 16">BC-23</strain>
        <strain evidence="7 11">NOV-27</strain>
        <strain evidence="5 14">NOV-5</strain>
        <strain evidence="3 15">NOV-71</strain>
        <strain evidence="2 10">NOV-9</strain>
        <strain evidence="4 17">ONT-3</strain>
    </source>
</reference>
<dbReference type="AlphaFoldDB" id="A0A6A3RH85"/>
<dbReference type="OrthoDB" id="123297at2759"/>
<evidence type="ECO:0000313" key="16">
    <source>
        <dbReference type="Proteomes" id="UP000476176"/>
    </source>
</evidence>
<dbReference type="EMBL" id="QXGD01000283">
    <property type="protein sequence ID" value="KAE9244786.1"/>
    <property type="molecule type" value="Genomic_DNA"/>
</dbReference>
<organism evidence="3 15">
    <name type="scientific">Phytophthora fragariae</name>
    <dbReference type="NCBI Taxonomy" id="53985"/>
    <lineage>
        <taxon>Eukaryota</taxon>
        <taxon>Sar</taxon>
        <taxon>Stramenopiles</taxon>
        <taxon>Oomycota</taxon>
        <taxon>Peronosporomycetes</taxon>
        <taxon>Peronosporales</taxon>
        <taxon>Peronosporaceae</taxon>
        <taxon>Phytophthora</taxon>
    </lineage>
</organism>
<evidence type="ECO:0000313" key="11">
    <source>
        <dbReference type="Proteomes" id="UP000433483"/>
    </source>
</evidence>
<evidence type="ECO:0000313" key="17">
    <source>
        <dbReference type="Proteomes" id="UP000488956"/>
    </source>
</evidence>
<sequence>MCVPTKSSGDPPVESATNTSASTPPQQVTSQTLTPHSEVESTADEFLEFEGITVMDSAPTCRYRYRLTIPSGQLRIWLEDVDSKKQWLNLENYVDLTNVLPNAKATDYVNIFHKLMNTAGDLVDSSLVSFERHKGQMFQLQLTVKVNVMQQYCLETYKFEMEPISLERIDVLESRMRDLEKEVRDLRLHGDTTHISDINSLGETAVKNERTIQKLGGDVAGLGATLGNLNGVVTSQTSSIEKLTGDANKLRQDLNGNDAEIRGLSRKVQELKLAQETTVSLDLHATAKVAGPSGGWIHWEGYPKGFIRIDTSGMFYVAVTVNYMSAKHNAAISLMKGADCLESAACVVGDRYSSSVSLSRIIRVEANDTIAVHCPVDLVGKSHLALFRLGN</sequence>
<dbReference type="EMBL" id="QXGC01001047">
    <property type="protein sequence ID" value="KAE9212806.1"/>
    <property type="molecule type" value="Genomic_DNA"/>
</dbReference>
<evidence type="ECO:0000313" key="7">
    <source>
        <dbReference type="EMBL" id="KAE9222734.1"/>
    </source>
</evidence>
<gene>
    <name evidence="9" type="ORF">PF001_g15870</name>
    <name evidence="8" type="ORF">PF002_g7592</name>
    <name evidence="6" type="ORF">PF004_g15522</name>
    <name evidence="7" type="ORF">PF005_g6597</name>
    <name evidence="5" type="ORF">PF006_g15591</name>
    <name evidence="3" type="ORF">PF007_g16850</name>
    <name evidence="2" type="ORF">PF009_g17871</name>
    <name evidence="4" type="ORF">PF010_g16061</name>
</gene>
<evidence type="ECO:0000313" key="3">
    <source>
        <dbReference type="EMBL" id="KAE9096802.1"/>
    </source>
</evidence>
<dbReference type="EMBL" id="QXGE01001057">
    <property type="protein sequence ID" value="KAE9298556.1"/>
    <property type="molecule type" value="Genomic_DNA"/>
</dbReference>
<evidence type="ECO:0000313" key="2">
    <source>
        <dbReference type="EMBL" id="KAE8932082.1"/>
    </source>
</evidence>
<proteinExistence type="predicted"/>
<dbReference type="Proteomes" id="UP000488956">
    <property type="component" value="Unassembled WGS sequence"/>
</dbReference>
<protein>
    <submittedName>
        <fullName evidence="3">Uncharacterized protein</fullName>
    </submittedName>
</protein>
<name>A0A6A3RH85_9STRA</name>
<dbReference type="EMBL" id="QXGB01000248">
    <property type="protein sequence ID" value="KAE9222734.1"/>
    <property type="molecule type" value="Genomic_DNA"/>
</dbReference>
<evidence type="ECO:0000313" key="6">
    <source>
        <dbReference type="EMBL" id="KAE9212806.1"/>
    </source>
</evidence>
<dbReference type="EMBL" id="QXFX01001080">
    <property type="protein sequence ID" value="KAE9097163.1"/>
    <property type="molecule type" value="Genomic_DNA"/>
</dbReference>
<accession>A0A6A3RH85</accession>
<dbReference type="Proteomes" id="UP000433483">
    <property type="component" value="Unassembled WGS sequence"/>
</dbReference>
<evidence type="ECO:0000313" key="9">
    <source>
        <dbReference type="EMBL" id="KAE9298556.1"/>
    </source>
</evidence>
<comment type="caution">
    <text evidence="3">The sequence shown here is derived from an EMBL/GenBank/DDBJ whole genome shotgun (WGS) entry which is preliminary data.</text>
</comment>
<dbReference type="Proteomes" id="UP000440732">
    <property type="component" value="Unassembled WGS sequence"/>
</dbReference>
<feature type="region of interest" description="Disordered" evidence="1">
    <location>
        <begin position="1"/>
        <end position="36"/>
    </location>
</feature>
<dbReference type="Proteomes" id="UP000437068">
    <property type="component" value="Unassembled WGS sequence"/>
</dbReference>
<evidence type="ECO:0000313" key="4">
    <source>
        <dbReference type="EMBL" id="KAE9097163.1"/>
    </source>
</evidence>
<evidence type="ECO:0000313" key="5">
    <source>
        <dbReference type="EMBL" id="KAE9131137.1"/>
    </source>
</evidence>
<dbReference type="EMBL" id="QXFZ01001107">
    <property type="protein sequence ID" value="KAE9096802.1"/>
    <property type="molecule type" value="Genomic_DNA"/>
</dbReference>
<keyword evidence="11" id="KW-1185">Reference proteome</keyword>
<dbReference type="Proteomes" id="UP000476176">
    <property type="component" value="Unassembled WGS sequence"/>
</dbReference>
<dbReference type="EMBL" id="QXGA01001037">
    <property type="protein sequence ID" value="KAE9131137.1"/>
    <property type="molecule type" value="Genomic_DNA"/>
</dbReference>
<dbReference type="Proteomes" id="UP000440367">
    <property type="component" value="Unassembled WGS sequence"/>
</dbReference>
<dbReference type="EMBL" id="QXGF01001159">
    <property type="protein sequence ID" value="KAE8932082.1"/>
    <property type="molecule type" value="Genomic_DNA"/>
</dbReference>
<evidence type="ECO:0000313" key="10">
    <source>
        <dbReference type="Proteomes" id="UP000429523"/>
    </source>
</evidence>
<evidence type="ECO:0000313" key="15">
    <source>
        <dbReference type="Proteomes" id="UP000441208"/>
    </source>
</evidence>
<dbReference type="Proteomes" id="UP000441208">
    <property type="component" value="Unassembled WGS sequence"/>
</dbReference>
<feature type="compositionally biased region" description="Polar residues" evidence="1">
    <location>
        <begin position="15"/>
        <end position="35"/>
    </location>
</feature>